<comment type="caution">
    <text evidence="3">The sequence shown here is derived from an EMBL/GenBank/DDBJ whole genome shotgun (WGS) entry which is preliminary data.</text>
</comment>
<evidence type="ECO:0000313" key="4">
    <source>
        <dbReference type="Proteomes" id="UP000050421"/>
    </source>
</evidence>
<feature type="domain" description="Histidine kinase/HSP90-like ATPase" evidence="2">
    <location>
        <begin position="9"/>
        <end position="129"/>
    </location>
</feature>
<sequence>MNSIKISIPSLIDNIKIIESFIDNAREKFDINDDIYGNIMISVTECISNAILHGNQSDKEKLVHLELMAEDDKLSFVIEDEGNGFEIDNLPDPTAPENIEKPGGRGIFLIKHLSDEVKFENQGKKTILSFYMD</sequence>
<dbReference type="GO" id="GO:0004674">
    <property type="term" value="F:protein serine/threonine kinase activity"/>
    <property type="evidence" value="ECO:0007669"/>
    <property type="project" value="UniProtKB-KW"/>
</dbReference>
<evidence type="ECO:0000259" key="2">
    <source>
        <dbReference type="Pfam" id="PF13581"/>
    </source>
</evidence>
<dbReference type="SUPFAM" id="SSF55874">
    <property type="entry name" value="ATPase domain of HSP90 chaperone/DNA topoisomerase II/histidine kinase"/>
    <property type="match status" value="1"/>
</dbReference>
<dbReference type="EMBL" id="LJXT01000030">
    <property type="protein sequence ID" value="KPQ17526.1"/>
    <property type="molecule type" value="Genomic_DNA"/>
</dbReference>
<reference evidence="3 4" key="1">
    <citation type="submission" date="2015-09" db="EMBL/GenBank/DDBJ databases">
        <title>Identification and resolution of microdiversity through metagenomic sequencing of parallel consortia.</title>
        <authorList>
            <person name="Nelson W.C."/>
            <person name="Romine M.F."/>
            <person name="Lindemann S.R."/>
        </authorList>
    </citation>
    <scope>NUCLEOTIDE SEQUENCE [LARGE SCALE GENOMIC DNA]</scope>
    <source>
        <strain evidence="3">HL-49</strain>
    </source>
</reference>
<dbReference type="OrthoDB" id="1467655at2"/>
<dbReference type="PANTHER" id="PTHR35526">
    <property type="entry name" value="ANTI-SIGMA-F FACTOR RSBW-RELATED"/>
    <property type="match status" value="1"/>
</dbReference>
<evidence type="ECO:0000256" key="1">
    <source>
        <dbReference type="ARBA" id="ARBA00022527"/>
    </source>
</evidence>
<evidence type="ECO:0000313" key="3">
    <source>
        <dbReference type="EMBL" id="KPQ17526.1"/>
    </source>
</evidence>
<name>A0A0P8C4F9_9BACT</name>
<dbReference type="EC" id="2.7.11.1" evidence="3"/>
<keyword evidence="1" id="KW-0723">Serine/threonine-protein kinase</keyword>
<dbReference type="CDD" id="cd16936">
    <property type="entry name" value="HATPase_RsbW-like"/>
    <property type="match status" value="1"/>
</dbReference>
<keyword evidence="3" id="KW-0808">Transferase</keyword>
<protein>
    <submittedName>
        <fullName evidence="3">Serine/threonine-protein kinase RsbW</fullName>
        <ecNumber evidence="3">2.7.11.1</ecNumber>
    </submittedName>
</protein>
<dbReference type="PATRIC" id="fig|1305737.6.peg.1935"/>
<dbReference type="Proteomes" id="UP000050421">
    <property type="component" value="Unassembled WGS sequence"/>
</dbReference>
<dbReference type="PANTHER" id="PTHR35526:SF3">
    <property type="entry name" value="ANTI-SIGMA-F FACTOR RSBW"/>
    <property type="match status" value="1"/>
</dbReference>
<dbReference type="AlphaFoldDB" id="A0A0P8C4F9"/>
<dbReference type="STRING" id="1305737.GCA_000526355_02910"/>
<dbReference type="Gene3D" id="3.30.565.10">
    <property type="entry name" value="Histidine kinase-like ATPase, C-terminal domain"/>
    <property type="match status" value="1"/>
</dbReference>
<keyword evidence="3" id="KW-0418">Kinase</keyword>
<dbReference type="Pfam" id="PF13581">
    <property type="entry name" value="HATPase_c_2"/>
    <property type="match status" value="1"/>
</dbReference>
<proteinExistence type="predicted"/>
<organism evidence="3 4">
    <name type="scientific">Algoriphagus marincola HL-49</name>
    <dbReference type="NCBI Taxonomy" id="1305737"/>
    <lineage>
        <taxon>Bacteria</taxon>
        <taxon>Pseudomonadati</taxon>
        <taxon>Bacteroidota</taxon>
        <taxon>Cytophagia</taxon>
        <taxon>Cytophagales</taxon>
        <taxon>Cyclobacteriaceae</taxon>
        <taxon>Algoriphagus</taxon>
    </lineage>
</organism>
<gene>
    <name evidence="3" type="primary">rsbW</name>
    <name evidence="3" type="ORF">HLUCCX10_06350</name>
</gene>
<accession>A0A0P8C4F9</accession>
<dbReference type="InterPro" id="IPR050267">
    <property type="entry name" value="Anti-sigma-factor_SerPK"/>
</dbReference>
<dbReference type="InterPro" id="IPR003594">
    <property type="entry name" value="HATPase_dom"/>
</dbReference>
<dbReference type="InterPro" id="IPR036890">
    <property type="entry name" value="HATPase_C_sf"/>
</dbReference>
<dbReference type="eggNOG" id="COG2172">
    <property type="taxonomic scope" value="Bacteria"/>
</dbReference>